<evidence type="ECO:0000256" key="1">
    <source>
        <dbReference type="SAM" id="Coils"/>
    </source>
</evidence>
<reference evidence="2 3" key="2">
    <citation type="submission" date="2015-05" db="EMBL/GenBank/DDBJ databases">
        <authorList>
            <person name="Morales-Cruz A."/>
            <person name="Amrine K.C."/>
            <person name="Cantu D."/>
        </authorList>
    </citation>
    <scope>NUCLEOTIDE SEQUENCE [LARGE SCALE GENOMIC DNA]</scope>
    <source>
        <strain evidence="2">DA912</strain>
    </source>
</reference>
<keyword evidence="1" id="KW-0175">Coiled coil</keyword>
<evidence type="ECO:0000313" key="3">
    <source>
        <dbReference type="Proteomes" id="UP000034680"/>
    </source>
</evidence>
<dbReference type="AlphaFoldDB" id="A0A0G2HE87"/>
<comment type="caution">
    <text evidence="2">The sequence shown here is derived from an EMBL/GenBank/DDBJ whole genome shotgun (WGS) entry which is preliminary data.</text>
</comment>
<proteinExistence type="predicted"/>
<protein>
    <submittedName>
        <fullName evidence="2">Uncharacterized protein</fullName>
    </submittedName>
</protein>
<reference evidence="2 3" key="1">
    <citation type="submission" date="2015-05" db="EMBL/GenBank/DDBJ databases">
        <title>Distinctive expansion of gene families associated with plant cell wall degradation and secondary metabolism in the genomes of grapevine trunk pathogens.</title>
        <authorList>
            <person name="Lawrence D.P."/>
            <person name="Travadon R."/>
            <person name="Rolshausen P.E."/>
            <person name="Baumgartner K."/>
        </authorList>
    </citation>
    <scope>NUCLEOTIDE SEQUENCE [LARGE SCALE GENOMIC DNA]</scope>
    <source>
        <strain evidence="2">DA912</strain>
    </source>
</reference>
<keyword evidence="3" id="KW-1185">Reference proteome</keyword>
<accession>A0A0G2HE87</accession>
<evidence type="ECO:0000313" key="2">
    <source>
        <dbReference type="EMBL" id="KKY33423.1"/>
    </source>
</evidence>
<feature type="coiled-coil region" evidence="1">
    <location>
        <begin position="2"/>
        <end position="108"/>
    </location>
</feature>
<organism evidence="2 3">
    <name type="scientific">Diaporthe ampelina</name>
    <dbReference type="NCBI Taxonomy" id="1214573"/>
    <lineage>
        <taxon>Eukaryota</taxon>
        <taxon>Fungi</taxon>
        <taxon>Dikarya</taxon>
        <taxon>Ascomycota</taxon>
        <taxon>Pezizomycotina</taxon>
        <taxon>Sordariomycetes</taxon>
        <taxon>Sordariomycetidae</taxon>
        <taxon>Diaporthales</taxon>
        <taxon>Diaporthaceae</taxon>
        <taxon>Diaporthe</taxon>
    </lineage>
</organism>
<dbReference type="Proteomes" id="UP000034680">
    <property type="component" value="Unassembled WGS sequence"/>
</dbReference>
<dbReference type="EMBL" id="LCUC01000246">
    <property type="protein sequence ID" value="KKY33423.1"/>
    <property type="molecule type" value="Genomic_DNA"/>
</dbReference>
<sequence>MNQDASSEMQDLETDYRLLNERRHRLQARREERLQQVISIYETDQAADQDSIKRKQLELHELETKYNEELRVKREALEIALQREATRKRKHEAEVQNLQHQISGLKRLKQSNVYLQVRLVSFWVREKLLPFLLYD</sequence>
<dbReference type="OrthoDB" id="4835412at2759"/>
<name>A0A0G2HE87_9PEZI</name>
<gene>
    <name evidence="2" type="ORF">UCDDA912_g06646</name>
</gene>